<protein>
    <submittedName>
        <fullName evidence="1">Methyltransferase family protein</fullName>
    </submittedName>
</protein>
<dbReference type="SUPFAM" id="SSF53335">
    <property type="entry name" value="S-adenosyl-L-methionine-dependent methyltransferases"/>
    <property type="match status" value="1"/>
</dbReference>
<dbReference type="Proteomes" id="UP000244223">
    <property type="component" value="Unassembled WGS sequence"/>
</dbReference>
<accession>A0A2T5J278</accession>
<comment type="caution">
    <text evidence="1">The sequence shown here is derived from an EMBL/GenBank/DDBJ whole genome shotgun (WGS) entry which is preliminary data.</text>
</comment>
<dbReference type="InterPro" id="IPR029063">
    <property type="entry name" value="SAM-dependent_MTases_sf"/>
</dbReference>
<dbReference type="GO" id="GO:0008168">
    <property type="term" value="F:methyltransferase activity"/>
    <property type="evidence" value="ECO:0007669"/>
    <property type="project" value="UniProtKB-KW"/>
</dbReference>
<evidence type="ECO:0000313" key="2">
    <source>
        <dbReference type="Proteomes" id="UP000244223"/>
    </source>
</evidence>
<gene>
    <name evidence="1" type="ORF">C8N29_103196</name>
</gene>
<keyword evidence="1" id="KW-0808">Transferase</keyword>
<sequence length="274" mass="30774">MAQHTPFDINTLLLTANPDDWRWSNLGYWANARDYGQACQQLALLHGQAVDLQAGQHLLELGCGYGAALALWQQQFQVSQIDALEYRPHCVEQIQAQQYPALARVCQGRFDRPLKAPLAGQHYDAVLCVDAAYHAQSLEQFLALIASALKPSGQFAFSTLLLASTYSDYPWQQRAGIRAALALARVNRMAVLSEVQLLKIAQEQGLTVKLQSLTEHVFSGFAAWIALRESQLSQQQKRGADWQKIYWTARFCRYLSQHPLLDYVLVSGQVDTHC</sequence>
<dbReference type="Pfam" id="PF13489">
    <property type="entry name" value="Methyltransf_23"/>
    <property type="match status" value="1"/>
</dbReference>
<dbReference type="Gene3D" id="3.40.50.150">
    <property type="entry name" value="Vaccinia Virus protein VP39"/>
    <property type="match status" value="1"/>
</dbReference>
<dbReference type="CDD" id="cd02440">
    <property type="entry name" value="AdoMet_MTases"/>
    <property type="match status" value="1"/>
</dbReference>
<evidence type="ECO:0000313" key="1">
    <source>
        <dbReference type="EMBL" id="PTQ90443.1"/>
    </source>
</evidence>
<dbReference type="OrthoDB" id="43862at2"/>
<keyword evidence="2" id="KW-1185">Reference proteome</keyword>
<dbReference type="EMBL" id="QAON01000003">
    <property type="protein sequence ID" value="PTQ90443.1"/>
    <property type="molecule type" value="Genomic_DNA"/>
</dbReference>
<dbReference type="RefSeq" id="WP_107864882.1">
    <property type="nucleotide sequence ID" value="NZ_QAON01000003.1"/>
</dbReference>
<proteinExistence type="predicted"/>
<dbReference type="GO" id="GO:0032259">
    <property type="term" value="P:methylation"/>
    <property type="evidence" value="ECO:0007669"/>
    <property type="project" value="UniProtKB-KW"/>
</dbReference>
<organism evidence="1 2">
    <name type="scientific">Agitococcus lubricus</name>
    <dbReference type="NCBI Taxonomy" id="1077255"/>
    <lineage>
        <taxon>Bacteria</taxon>
        <taxon>Pseudomonadati</taxon>
        <taxon>Pseudomonadota</taxon>
        <taxon>Gammaproteobacteria</taxon>
        <taxon>Moraxellales</taxon>
        <taxon>Moraxellaceae</taxon>
        <taxon>Agitococcus</taxon>
    </lineage>
</organism>
<keyword evidence="1" id="KW-0489">Methyltransferase</keyword>
<dbReference type="AlphaFoldDB" id="A0A2T5J278"/>
<name>A0A2T5J278_9GAMM</name>
<reference evidence="1 2" key="1">
    <citation type="submission" date="2018-04" db="EMBL/GenBank/DDBJ databases">
        <title>Genomic Encyclopedia of Archaeal and Bacterial Type Strains, Phase II (KMG-II): from individual species to whole genera.</title>
        <authorList>
            <person name="Goeker M."/>
        </authorList>
    </citation>
    <scope>NUCLEOTIDE SEQUENCE [LARGE SCALE GENOMIC DNA]</scope>
    <source>
        <strain evidence="1 2">DSM 5822</strain>
    </source>
</reference>